<comment type="pathway">
    <text evidence="1 8">Amine and polyamine biosynthesis; ectoine biosynthesis; L-ectoine from L-aspartate 4-semialdehyde: step 2/3.</text>
</comment>
<dbReference type="GO" id="GO:0019491">
    <property type="term" value="P:ectoine biosynthetic process"/>
    <property type="evidence" value="ECO:0007669"/>
    <property type="project" value="UniProtKB-UniPathway"/>
</dbReference>
<evidence type="ECO:0000256" key="5">
    <source>
        <dbReference type="ARBA" id="ARBA00022679"/>
    </source>
</evidence>
<accession>A0A4P9K3K2</accession>
<evidence type="ECO:0000259" key="9">
    <source>
        <dbReference type="PROSITE" id="PS51186"/>
    </source>
</evidence>
<evidence type="ECO:0000256" key="2">
    <source>
        <dbReference type="ARBA" id="ARBA00010712"/>
    </source>
</evidence>
<dbReference type="UniPathway" id="UPA00067">
    <property type="reaction ID" value="UER00122"/>
</dbReference>
<organism evidence="10 11">
    <name type="scientific">Thiomicrorhabdus sediminis</name>
    <dbReference type="NCBI Taxonomy" id="2580412"/>
    <lineage>
        <taxon>Bacteria</taxon>
        <taxon>Pseudomonadati</taxon>
        <taxon>Pseudomonadota</taxon>
        <taxon>Gammaproteobacteria</taxon>
        <taxon>Thiotrichales</taxon>
        <taxon>Piscirickettsiaceae</taxon>
        <taxon>Thiomicrorhabdus</taxon>
    </lineage>
</organism>
<reference evidence="10 11" key="1">
    <citation type="submission" date="2019-05" db="EMBL/GenBank/DDBJ databases">
        <title>Thiomicrorhabdus sediminis sp. nov, a novel sulfur-oxidizing bacterium isolated from coastal sediment.</title>
        <authorList>
            <person name="Liu X."/>
        </authorList>
    </citation>
    <scope>NUCLEOTIDE SEQUENCE [LARGE SCALE GENOMIC DNA]</scope>
    <source>
        <strain evidence="10 11">G1</strain>
    </source>
</reference>
<evidence type="ECO:0000256" key="4">
    <source>
        <dbReference type="ARBA" id="ARBA00017935"/>
    </source>
</evidence>
<comment type="catalytic activity">
    <reaction evidence="7 8">
        <text>L-2,4-diaminobutanoate + acetyl-CoA = (2S)-4-acetamido-2-aminobutanoate + CoA + H(+)</text>
        <dbReference type="Rhea" id="RHEA:16901"/>
        <dbReference type="ChEBI" id="CHEBI:15378"/>
        <dbReference type="ChEBI" id="CHEBI:57287"/>
        <dbReference type="ChEBI" id="CHEBI:57288"/>
        <dbReference type="ChEBI" id="CHEBI:58761"/>
        <dbReference type="ChEBI" id="CHEBI:58929"/>
        <dbReference type="EC" id="2.3.1.178"/>
    </reaction>
</comment>
<sequence length="177" mass="19861">METHPQNSKVVFRSPNLEDGAAIHQLIMDSPPLDVNSSYLYMLQATHFADTCLVAEVGQRIVGFVSGYMRPDDKDSLFVWQIAVSESMRGQGLAQKMLKALLKNVCEQQSVGKLCCTISPTNLASQSLFKRFAANYELDIRVEDFIEPNHFGNAQHEAEQLYTISQSNNDNLNSIQF</sequence>
<dbReference type="SUPFAM" id="SSF55729">
    <property type="entry name" value="Acyl-CoA N-acyltransferases (Nat)"/>
    <property type="match status" value="1"/>
</dbReference>
<dbReference type="KEGG" id="thig:FE785_01770"/>
<gene>
    <name evidence="8 10" type="primary">ectA</name>
    <name evidence="10" type="ORF">FE785_01770</name>
</gene>
<evidence type="ECO:0000256" key="1">
    <source>
        <dbReference type="ARBA" id="ARBA00004978"/>
    </source>
</evidence>
<name>A0A4P9K3K2_9GAMM</name>
<evidence type="ECO:0000313" key="10">
    <source>
        <dbReference type="EMBL" id="QCU89449.1"/>
    </source>
</evidence>
<dbReference type="InterPro" id="IPR000182">
    <property type="entry name" value="GNAT_dom"/>
</dbReference>
<evidence type="ECO:0000256" key="7">
    <source>
        <dbReference type="ARBA" id="ARBA00048924"/>
    </source>
</evidence>
<keyword evidence="6 8" id="KW-0012">Acyltransferase</keyword>
<evidence type="ECO:0000256" key="8">
    <source>
        <dbReference type="RuleBase" id="RU365045"/>
    </source>
</evidence>
<dbReference type="GO" id="GO:0033816">
    <property type="term" value="F:diaminobutyrate acetyltransferase activity"/>
    <property type="evidence" value="ECO:0007669"/>
    <property type="project" value="UniProtKB-EC"/>
</dbReference>
<dbReference type="CDD" id="cd04301">
    <property type="entry name" value="NAT_SF"/>
    <property type="match status" value="1"/>
</dbReference>
<evidence type="ECO:0000256" key="3">
    <source>
        <dbReference type="ARBA" id="ARBA00012355"/>
    </source>
</evidence>
<dbReference type="Gene3D" id="3.40.630.30">
    <property type="match status" value="1"/>
</dbReference>
<keyword evidence="11" id="KW-1185">Reference proteome</keyword>
<comment type="similarity">
    <text evidence="2 8">Belongs to the acetyltransferase family. EctA subfamily.</text>
</comment>
<evidence type="ECO:0000256" key="6">
    <source>
        <dbReference type="ARBA" id="ARBA00023315"/>
    </source>
</evidence>
<dbReference type="OrthoDB" id="2436196at2"/>
<dbReference type="RefSeq" id="WP_138563819.1">
    <property type="nucleotide sequence ID" value="NZ_CP040602.1"/>
</dbReference>
<dbReference type="NCBIfam" id="TIGR02406">
    <property type="entry name" value="ectoine_EctA"/>
    <property type="match status" value="1"/>
</dbReference>
<dbReference type="Proteomes" id="UP000304864">
    <property type="component" value="Chromosome"/>
</dbReference>
<dbReference type="PROSITE" id="PS51186">
    <property type="entry name" value="GNAT"/>
    <property type="match status" value="1"/>
</dbReference>
<protein>
    <recommendedName>
        <fullName evidence="4 8">L-2,4-diaminobutyric acid acetyltransferase</fullName>
        <shortName evidence="8">DABA acetyltransferase</shortName>
        <ecNumber evidence="3 8">2.3.1.178</ecNumber>
    </recommendedName>
</protein>
<keyword evidence="5 8" id="KW-0808">Transferase</keyword>
<comment type="function">
    <text evidence="8">Catalyzes the acetylation of L-2,4-diaminobutyrate (DABA) to gamma-N-acetyl-alpha,gamma-diaminobutyric acid (ADABA) with acetyl coenzyme A.</text>
</comment>
<dbReference type="InterPro" id="IPR016181">
    <property type="entry name" value="Acyl_CoA_acyltransferase"/>
</dbReference>
<proteinExistence type="inferred from homology"/>
<feature type="domain" description="N-acetyltransferase" evidence="9">
    <location>
        <begin position="10"/>
        <end position="162"/>
    </location>
</feature>
<dbReference type="AlphaFoldDB" id="A0A4P9K3K2"/>
<dbReference type="EC" id="2.3.1.178" evidence="3 8"/>
<dbReference type="Pfam" id="PF00583">
    <property type="entry name" value="Acetyltransf_1"/>
    <property type="match status" value="1"/>
</dbReference>
<dbReference type="EMBL" id="CP040602">
    <property type="protein sequence ID" value="QCU89449.1"/>
    <property type="molecule type" value="Genomic_DNA"/>
</dbReference>
<evidence type="ECO:0000313" key="11">
    <source>
        <dbReference type="Proteomes" id="UP000304864"/>
    </source>
</evidence>
<dbReference type="InterPro" id="IPR012772">
    <property type="entry name" value="Ectoine_EctA"/>
</dbReference>